<evidence type="ECO:0000256" key="2">
    <source>
        <dbReference type="SAM" id="MobiDB-lite"/>
    </source>
</evidence>
<evidence type="ECO:0000313" key="4">
    <source>
        <dbReference type="EMBL" id="RZC43061.1"/>
    </source>
</evidence>
<dbReference type="EMBL" id="QDEB01002158">
    <property type="protein sequence ID" value="RZC43061.1"/>
    <property type="molecule type" value="Genomic_DNA"/>
</dbReference>
<dbReference type="GO" id="GO:0045666">
    <property type="term" value="P:positive regulation of neuron differentiation"/>
    <property type="evidence" value="ECO:0007669"/>
    <property type="project" value="TreeGrafter"/>
</dbReference>
<keyword evidence="1" id="KW-0175">Coiled coil</keyword>
<evidence type="ECO:0000256" key="1">
    <source>
        <dbReference type="SAM" id="Coils"/>
    </source>
</evidence>
<feature type="compositionally biased region" description="Pro residues" evidence="2">
    <location>
        <begin position="176"/>
        <end position="188"/>
    </location>
</feature>
<dbReference type="Proteomes" id="UP000292052">
    <property type="component" value="Unassembled WGS sequence"/>
</dbReference>
<protein>
    <submittedName>
        <fullName evidence="4">Zinc finger C4H2 domain-containing protein</fullName>
    </submittedName>
</protein>
<dbReference type="Pfam" id="PF10146">
    <property type="entry name" value="zf-C4H2"/>
    <property type="match status" value="1"/>
</dbReference>
<dbReference type="InterPro" id="IPR018482">
    <property type="entry name" value="Znf-C4H2"/>
</dbReference>
<dbReference type="PANTHER" id="PTHR31058:SF2">
    <property type="entry name" value="ZINC FINGER C4H2 DOMAIN-CONTAINING PROTEIN"/>
    <property type="match status" value="1"/>
</dbReference>
<feature type="domain" description="C4H2-type" evidence="3">
    <location>
        <begin position="245"/>
        <end position="287"/>
    </location>
</feature>
<dbReference type="OrthoDB" id="20865at2759"/>
<name>A0A482WCS1_ASBVE</name>
<dbReference type="GO" id="GO:0005634">
    <property type="term" value="C:nucleus"/>
    <property type="evidence" value="ECO:0007669"/>
    <property type="project" value="TreeGrafter"/>
</dbReference>
<feature type="coiled-coil region" evidence="1">
    <location>
        <begin position="41"/>
        <end position="68"/>
    </location>
</feature>
<accession>A0A482WCS1</accession>
<dbReference type="STRING" id="1661398.A0A482WCS1"/>
<dbReference type="AlphaFoldDB" id="A0A482WCS1"/>
<comment type="caution">
    <text evidence="4">The sequence shown here is derived from an EMBL/GenBank/DDBJ whole genome shotgun (WGS) entry which is preliminary data.</text>
</comment>
<proteinExistence type="predicted"/>
<organism evidence="4 5">
    <name type="scientific">Asbolus verrucosus</name>
    <name type="common">Desert ironclad beetle</name>
    <dbReference type="NCBI Taxonomy" id="1661398"/>
    <lineage>
        <taxon>Eukaryota</taxon>
        <taxon>Metazoa</taxon>
        <taxon>Ecdysozoa</taxon>
        <taxon>Arthropoda</taxon>
        <taxon>Hexapoda</taxon>
        <taxon>Insecta</taxon>
        <taxon>Pterygota</taxon>
        <taxon>Neoptera</taxon>
        <taxon>Endopterygota</taxon>
        <taxon>Coleoptera</taxon>
        <taxon>Polyphaga</taxon>
        <taxon>Cucujiformia</taxon>
        <taxon>Tenebrionidae</taxon>
        <taxon>Pimeliinae</taxon>
        <taxon>Asbolus</taxon>
    </lineage>
</organism>
<keyword evidence="5" id="KW-1185">Reference proteome</keyword>
<dbReference type="PANTHER" id="PTHR31058">
    <property type="entry name" value="ZINC FINGER C4H2 DOMAIN-CONTAINING PROTEIN"/>
    <property type="match status" value="1"/>
</dbReference>
<feature type="compositionally biased region" description="Low complexity" evidence="2">
    <location>
        <begin position="146"/>
        <end position="156"/>
    </location>
</feature>
<dbReference type="InterPro" id="IPR044069">
    <property type="entry name" value="ZF_C4H2"/>
</dbReference>
<evidence type="ECO:0000259" key="3">
    <source>
        <dbReference type="PROSITE" id="PS51896"/>
    </source>
</evidence>
<gene>
    <name evidence="4" type="ORF">BDFB_005795</name>
</gene>
<feature type="compositionally biased region" description="Low complexity" evidence="2">
    <location>
        <begin position="166"/>
        <end position="175"/>
    </location>
</feature>
<dbReference type="PROSITE" id="PS51896">
    <property type="entry name" value="ZF_C4H2"/>
    <property type="match status" value="1"/>
</dbReference>
<sequence length="287" mass="32741">MSSTADERSVYAKLEAVKEIRAKTIQLEKIKNRLILEIESQDQEEKCLSEYKQEMELLLQEKMSHVEELRQIHADINAMEGVIKQSEESRTRSLNYAVRLHEEYIPLKNEIDRLRRECLGLERLPELHEEEGSAITPERFSQLYNSNKSQSQSYNKTNEWTRPIAPTETSTSSLAPPLPPTFLPPPNPLRLVTNKPEPGRPGGLAPSPHTGPTPTFRSDINLRCSNFSTACSSHMTISFLQQSQQQPPPMKSCLSCHQQIHRNAPICPLCKAKSRSRNPKKPKKKDH</sequence>
<feature type="region of interest" description="Disordered" evidence="2">
    <location>
        <begin position="146"/>
        <end position="217"/>
    </location>
</feature>
<evidence type="ECO:0000313" key="5">
    <source>
        <dbReference type="Proteomes" id="UP000292052"/>
    </source>
</evidence>
<reference evidence="4 5" key="1">
    <citation type="submission" date="2017-03" db="EMBL/GenBank/DDBJ databases">
        <title>Genome of the blue death feigning beetle - Asbolus verrucosus.</title>
        <authorList>
            <person name="Rider S.D."/>
        </authorList>
    </citation>
    <scope>NUCLEOTIDE SEQUENCE [LARGE SCALE GENOMIC DNA]</scope>
    <source>
        <strain evidence="4">Butters</strain>
        <tissue evidence="4">Head and leg muscle</tissue>
    </source>
</reference>